<dbReference type="SUPFAM" id="SSF53448">
    <property type="entry name" value="Nucleotide-diphospho-sugar transferases"/>
    <property type="match status" value="2"/>
</dbReference>
<evidence type="ECO:0000256" key="3">
    <source>
        <dbReference type="ARBA" id="ARBA00022679"/>
    </source>
</evidence>
<name>A0AAE0EQX5_9CHLO</name>
<accession>A0AAE0EQX5</accession>
<sequence>SLVQGCTEAEELRGDPWVRAGMTVPLHPRIVLSPKFATTFAEAEAKLAGKSAIHATQRSVLLLDGEDIVVESLKLDGALIVRAVPGARVVIKGAEVTNDGWEWSSIDEANQGFPEGATESAAQVLRNSQQIFDFQEPGEYTIEGNLFQVSEHEVDDIEEIEASMPDPAESAVRALLKGHHENGTIDVDELRFALELVESGQGHLFRDWGSPSDDVGPKSKMLKQLAALDANYPGGLLKYIRNARTLLKASKEGANPLAGWTPSVPEGTALEYGTSEFLQYEQAGVDEVGYAGFVLVAGGLGERLGFSGIKVGLPVEKVSDMTYLQFYCESILHLQKLFNDKHGTDRQLPFAIMTSEDTHAATEALLATNGYFGMQEGQVQLMKQEKVPCLADNDAALACKPGSPFTVLTKPHGHGDVHSLMHTKGIAAQWRTSGVKWVCFFQDTNAMVFRAIPSGLGISAKKGFAFNSLCAPRKAKEAVGAITKLTHEDGRVMTLNVEYNQLDPLLRGTISPDGGDMNDATGFSPFPGNLNQLIIAMDTYVEQLDSSGGVIAEFVNPKYADSEKTTFKAPTRLECMMQDFPKSLPAGTPVGFTTMPVWAAYSPVKNSPKEGRGKVMGGTPAHSATSGELDIYAAHCKVLKLLDADIAEPLDAVFNGMTVPLHPRIVLSPKFATTFAEAEAKLAGKSAIHATQRSVLLLDGEDIVVESLKLDGALIVRAVPGARVVIKGAEVTNDGWDWSAIDEDKEDVPEVDRIRGFQVLRHAQMEYNFLEPGDYTIGDEPLSIEEVSSAPASGDTRGILEAHEVAGVIDIDELRFALELVESGQGHLFRDWGSPSDDVGPKSKMLKQLAALDANYPGGLLKYISNARTLLKASKEGANPLAGWTPSVPEGTALEYGTSEFLQYEQAGVDEVGYAGFVLVAGGLGERLGFSGIKVGLPVEKVSDMTYLQFYCESILHLQKLFNDKHGTDRQLPFAIMTSEDTHAATEALLATNGYFGMQEGQVQLMKQEKVPCLADNDAALACKPGSPFTVLTKPHGHGDVHSLMHTKGIAAQWRTSGVKWVCFFQDTNAMVFRAIPSGLGISAKKGFAFNSLCAPRKAKEAVGAITKLTHEDGRVMTLNVEYNQLDPLLRGTISPDGGDMNDATGFSPFPGNLNQLIIAMDTYVEQLDSSGGVIAEFVNPKYADSEKTTFKAPTRLECMMQDFPKSLPAGTPVGFTTMPVWAAYSPVKNSPKEGRGKVMGGTPAHSATSGELDIYAAHCKWFAAHAQWTLAVFSYVLLFIDAMIGSGHGGTPAHSATSGELDIYAAHCKVLRLLEADIAEPSNATYNGMTVPLHPRIVLSPKFATTFAEAEAKLAGKSAIHATQRSVLLLDGEDIVVESLKLDGALIVRAVPGARVVIKGAEVTNDGWDWVAIDEDQQDAPEVDRIRGFQVVRGEQQEFDFREPGEYTIEGVL</sequence>
<comment type="caution">
    <text evidence="8">The sequence shown here is derived from an EMBL/GenBank/DDBJ whole genome shotgun (WGS) entry which is preliminary data.</text>
</comment>
<evidence type="ECO:0000313" key="9">
    <source>
        <dbReference type="Proteomes" id="UP001190700"/>
    </source>
</evidence>
<evidence type="ECO:0000256" key="7">
    <source>
        <dbReference type="ARBA" id="ARBA00048259"/>
    </source>
</evidence>
<dbReference type="Pfam" id="PF01704">
    <property type="entry name" value="UDPGP"/>
    <property type="match status" value="2"/>
</dbReference>
<dbReference type="InterPro" id="IPR039741">
    <property type="entry name" value="UDP-sugar_pyrophosphorylase"/>
</dbReference>
<comment type="catalytic activity">
    <reaction evidence="7">
        <text>a monosaccharide 1-phosphate + UTP + H(+) = a UDP-monosaccharide + diphosphate</text>
        <dbReference type="Rhea" id="RHEA:13205"/>
        <dbReference type="ChEBI" id="CHEBI:15378"/>
        <dbReference type="ChEBI" id="CHEBI:33019"/>
        <dbReference type="ChEBI" id="CHEBI:46398"/>
        <dbReference type="ChEBI" id="CHEBI:140358"/>
        <dbReference type="ChEBI" id="CHEBI:140359"/>
        <dbReference type="EC" id="2.7.7.64"/>
    </reaction>
</comment>
<evidence type="ECO:0000313" key="8">
    <source>
        <dbReference type="EMBL" id="KAK3237321.1"/>
    </source>
</evidence>
<dbReference type="GO" id="GO:0051748">
    <property type="term" value="F:UTP-monosaccharide-1-phosphate uridylyltransferase activity"/>
    <property type="evidence" value="ECO:0007669"/>
    <property type="project" value="UniProtKB-EC"/>
</dbReference>
<keyword evidence="4" id="KW-0548">Nucleotidyltransferase</keyword>
<comment type="cofactor">
    <cofactor evidence="2">
        <name>Mg(2+)</name>
        <dbReference type="ChEBI" id="CHEBI:18420"/>
    </cofactor>
</comment>
<dbReference type="PANTHER" id="PTHR11952:SF9">
    <property type="entry name" value="UDP-SUGAR PYROPHOSPHORYLASE"/>
    <property type="match status" value="1"/>
</dbReference>
<comment type="similarity">
    <text evidence="5">Belongs to the USP family.</text>
</comment>
<evidence type="ECO:0000256" key="1">
    <source>
        <dbReference type="ARBA" id="ARBA00001936"/>
    </source>
</evidence>
<dbReference type="Gene3D" id="3.90.550.10">
    <property type="entry name" value="Spore Coat Polysaccharide Biosynthesis Protein SpsA, Chain A"/>
    <property type="match status" value="2"/>
</dbReference>
<dbReference type="EC" id="2.7.7.64" evidence="6"/>
<evidence type="ECO:0000256" key="6">
    <source>
        <dbReference type="ARBA" id="ARBA00039080"/>
    </source>
</evidence>
<dbReference type="FunFam" id="2.160.10.30:FF:000001">
    <property type="entry name" value="UDP-sugar pyrophosphorylase"/>
    <property type="match status" value="2"/>
</dbReference>
<dbReference type="GO" id="GO:0006048">
    <property type="term" value="P:UDP-N-acetylglucosamine biosynthetic process"/>
    <property type="evidence" value="ECO:0007669"/>
    <property type="project" value="TreeGrafter"/>
</dbReference>
<proteinExistence type="inferred from homology"/>
<dbReference type="InterPro" id="IPR002618">
    <property type="entry name" value="UDPGP_fam"/>
</dbReference>
<dbReference type="GO" id="GO:0003977">
    <property type="term" value="F:UDP-N-acetylglucosamine diphosphorylase activity"/>
    <property type="evidence" value="ECO:0007669"/>
    <property type="project" value="TreeGrafter"/>
</dbReference>
<feature type="non-terminal residue" evidence="8">
    <location>
        <position position="1"/>
    </location>
</feature>
<keyword evidence="9" id="KW-1185">Reference proteome</keyword>
<dbReference type="InterPro" id="IPR029044">
    <property type="entry name" value="Nucleotide-diphossugar_trans"/>
</dbReference>
<dbReference type="Proteomes" id="UP001190700">
    <property type="component" value="Unassembled WGS sequence"/>
</dbReference>
<evidence type="ECO:0000256" key="2">
    <source>
        <dbReference type="ARBA" id="ARBA00001946"/>
    </source>
</evidence>
<organism evidence="8 9">
    <name type="scientific">Cymbomonas tetramitiformis</name>
    <dbReference type="NCBI Taxonomy" id="36881"/>
    <lineage>
        <taxon>Eukaryota</taxon>
        <taxon>Viridiplantae</taxon>
        <taxon>Chlorophyta</taxon>
        <taxon>Pyramimonadophyceae</taxon>
        <taxon>Pyramimonadales</taxon>
        <taxon>Pyramimonadaceae</taxon>
        <taxon>Cymbomonas</taxon>
    </lineage>
</organism>
<comment type="cofactor">
    <cofactor evidence="1">
        <name>Mn(2+)</name>
        <dbReference type="ChEBI" id="CHEBI:29035"/>
    </cofactor>
</comment>
<reference evidence="8 9" key="1">
    <citation type="journal article" date="2015" name="Genome Biol. Evol.">
        <title>Comparative Genomics of a Bacterivorous Green Alga Reveals Evolutionary Causalities and Consequences of Phago-Mixotrophic Mode of Nutrition.</title>
        <authorList>
            <person name="Burns J.A."/>
            <person name="Paasch A."/>
            <person name="Narechania A."/>
            <person name="Kim E."/>
        </authorList>
    </citation>
    <scope>NUCLEOTIDE SEQUENCE [LARGE SCALE GENOMIC DNA]</scope>
    <source>
        <strain evidence="8 9">PLY_AMNH</strain>
    </source>
</reference>
<dbReference type="PANTHER" id="PTHR11952">
    <property type="entry name" value="UDP- GLUCOSE PYROPHOSPHORYLASE"/>
    <property type="match status" value="1"/>
</dbReference>
<dbReference type="FunFam" id="3.90.550.10:FF:000091">
    <property type="entry name" value="UDP-sugar pyrophosphorylase"/>
    <property type="match status" value="2"/>
</dbReference>
<dbReference type="EMBL" id="LGRX02034642">
    <property type="protein sequence ID" value="KAK3237321.1"/>
    <property type="molecule type" value="Genomic_DNA"/>
</dbReference>
<evidence type="ECO:0000256" key="4">
    <source>
        <dbReference type="ARBA" id="ARBA00022695"/>
    </source>
</evidence>
<evidence type="ECO:0000256" key="5">
    <source>
        <dbReference type="ARBA" id="ARBA00038047"/>
    </source>
</evidence>
<gene>
    <name evidence="8" type="ORF">CYMTET_52593</name>
</gene>
<protein>
    <recommendedName>
        <fullName evidence="6">UTP-monosaccharide-1-phosphate uridylyltransferase</fullName>
        <ecNumber evidence="6">2.7.7.64</ecNumber>
    </recommendedName>
</protein>
<keyword evidence="3" id="KW-0808">Transferase</keyword>
<dbReference type="Gene3D" id="2.160.10.30">
    <property type="match status" value="3"/>
</dbReference>